<dbReference type="CDD" id="cd00200">
    <property type="entry name" value="WD40"/>
    <property type="match status" value="1"/>
</dbReference>
<accession>A0ABR4MC84</accession>
<feature type="repeat" description="WD" evidence="5">
    <location>
        <begin position="310"/>
        <end position="351"/>
    </location>
</feature>
<feature type="repeat" description="WD" evidence="5">
    <location>
        <begin position="352"/>
        <end position="393"/>
    </location>
</feature>
<dbReference type="RefSeq" id="XP_070857060.1">
    <property type="nucleotide sequence ID" value="XM_071004976.1"/>
</dbReference>
<keyword evidence="4" id="KW-0539">Nucleus</keyword>
<dbReference type="Proteomes" id="UP001610728">
    <property type="component" value="Unassembled WGS sequence"/>
</dbReference>
<dbReference type="PRINTS" id="PR00320">
    <property type="entry name" value="GPROTEINBRPT"/>
</dbReference>
<dbReference type="InterPro" id="IPR019775">
    <property type="entry name" value="WD40_repeat_CS"/>
</dbReference>
<feature type="repeat" description="WD" evidence="5">
    <location>
        <begin position="184"/>
        <end position="225"/>
    </location>
</feature>
<gene>
    <name evidence="6" type="ORF">HOO65_070342</name>
</gene>
<dbReference type="PANTHER" id="PTHR22846:SF2">
    <property type="entry name" value="F-BOX-LIKE_WD REPEAT-CONTAINING PROTEIN EBI"/>
    <property type="match status" value="1"/>
</dbReference>
<proteinExistence type="predicted"/>
<dbReference type="Pfam" id="PF25173">
    <property type="entry name" value="Beta-prop_WDR3_1st"/>
    <property type="match status" value="1"/>
</dbReference>
<dbReference type="PANTHER" id="PTHR22846">
    <property type="entry name" value="WD40 REPEAT PROTEIN"/>
    <property type="match status" value="1"/>
</dbReference>
<name>A0ABR4MC84_9PEZI</name>
<protein>
    <submittedName>
        <fullName evidence="6">Vegetative incompatibility protein HET-E-1</fullName>
    </submittedName>
</protein>
<evidence type="ECO:0000313" key="7">
    <source>
        <dbReference type="Proteomes" id="UP001610728"/>
    </source>
</evidence>
<evidence type="ECO:0000256" key="4">
    <source>
        <dbReference type="ARBA" id="ARBA00023242"/>
    </source>
</evidence>
<evidence type="ECO:0000256" key="5">
    <source>
        <dbReference type="PROSITE-ProRule" id="PRU00221"/>
    </source>
</evidence>
<evidence type="ECO:0000256" key="3">
    <source>
        <dbReference type="ARBA" id="ARBA00022737"/>
    </source>
</evidence>
<feature type="repeat" description="WD" evidence="5">
    <location>
        <begin position="394"/>
        <end position="435"/>
    </location>
</feature>
<organism evidence="6 7">
    <name type="scientific">Ceratocystis lukuohia</name>
    <dbReference type="NCBI Taxonomy" id="2019550"/>
    <lineage>
        <taxon>Eukaryota</taxon>
        <taxon>Fungi</taxon>
        <taxon>Dikarya</taxon>
        <taxon>Ascomycota</taxon>
        <taxon>Pezizomycotina</taxon>
        <taxon>Sordariomycetes</taxon>
        <taxon>Hypocreomycetidae</taxon>
        <taxon>Microascales</taxon>
        <taxon>Ceratocystidaceae</taxon>
        <taxon>Ceratocystis</taxon>
    </lineage>
</organism>
<dbReference type="InterPro" id="IPR036322">
    <property type="entry name" value="WD40_repeat_dom_sf"/>
</dbReference>
<feature type="repeat" description="WD" evidence="5">
    <location>
        <begin position="226"/>
        <end position="267"/>
    </location>
</feature>
<keyword evidence="3" id="KW-0677">Repeat</keyword>
<dbReference type="Pfam" id="PF00400">
    <property type="entry name" value="WD40"/>
    <property type="match status" value="3"/>
</dbReference>
<comment type="caution">
    <text evidence="6">The sequence shown here is derived from an EMBL/GenBank/DDBJ whole genome shotgun (WGS) entry which is preliminary data.</text>
</comment>
<evidence type="ECO:0000256" key="2">
    <source>
        <dbReference type="ARBA" id="ARBA00022574"/>
    </source>
</evidence>
<dbReference type="PROSITE" id="PS50082">
    <property type="entry name" value="WD_REPEATS_2"/>
    <property type="match status" value="7"/>
</dbReference>
<evidence type="ECO:0000313" key="6">
    <source>
        <dbReference type="EMBL" id="KAL2885880.1"/>
    </source>
</evidence>
<dbReference type="EMBL" id="JABSNW010000007">
    <property type="protein sequence ID" value="KAL2885880.1"/>
    <property type="molecule type" value="Genomic_DNA"/>
</dbReference>
<keyword evidence="7" id="KW-1185">Reference proteome</keyword>
<dbReference type="InterPro" id="IPR001680">
    <property type="entry name" value="WD40_rpt"/>
</dbReference>
<dbReference type="PROSITE" id="PS50294">
    <property type="entry name" value="WD_REPEATS_REGION"/>
    <property type="match status" value="7"/>
</dbReference>
<dbReference type="SMART" id="SM00320">
    <property type="entry name" value="WD40"/>
    <property type="match status" value="7"/>
</dbReference>
<dbReference type="InterPro" id="IPR015943">
    <property type="entry name" value="WD40/YVTN_repeat-like_dom_sf"/>
</dbReference>
<keyword evidence="2 5" id="KW-0853">WD repeat</keyword>
<reference evidence="6 7" key="1">
    <citation type="submission" date="2020-05" db="EMBL/GenBank/DDBJ databases">
        <title>Ceratocystis lukuohia genome.</title>
        <authorList>
            <person name="Harrington T.C."/>
            <person name="Kim K."/>
            <person name="Mayers C.G."/>
        </authorList>
    </citation>
    <scope>NUCLEOTIDE SEQUENCE [LARGE SCALE GENOMIC DNA]</scope>
    <source>
        <strain evidence="6 7">C4212</strain>
    </source>
</reference>
<dbReference type="InterPro" id="IPR045183">
    <property type="entry name" value="Ebi-like"/>
</dbReference>
<evidence type="ECO:0000256" key="1">
    <source>
        <dbReference type="ARBA" id="ARBA00004123"/>
    </source>
</evidence>
<comment type="subcellular location">
    <subcellularLocation>
        <location evidence="1">Nucleus</location>
    </subcellularLocation>
</comment>
<dbReference type="GeneID" id="98120447"/>
<dbReference type="Gene3D" id="2.130.10.10">
    <property type="entry name" value="YVTN repeat-like/Quinoprotein amine dehydrogenase"/>
    <property type="match status" value="4"/>
</dbReference>
<dbReference type="PROSITE" id="PS00678">
    <property type="entry name" value="WD_REPEATS_1"/>
    <property type="match status" value="4"/>
</dbReference>
<dbReference type="InterPro" id="IPR020472">
    <property type="entry name" value="WD40_PAC1"/>
</dbReference>
<sequence length="595" mass="65767">MPHQHHIIFMRSLDVLYTTLSRDIYGLLASGSLISEVTTTPNPDPLAPIRYSCIFWVDHLHESLALFSGNDKLLEFFKEKYLQWLEALSLLHSISAGVKALRNLEIDLSEKGTQELQDIVKDAHRFLLFHVGVIETAPLQTYVSALIFSPTDSLIRRIFSQEEPSWIEVKPRVEANWNACVQTLDGHNDPVTSVMLSNDGQRLASGSEDHTVKIWDAVSGTCLYTLEGHNCEVTSVVFSNDGQRLASGSSGKTARIWDVTSGSFLHTLEGHDDWVASVVFSHNGKWLASGSHDKTVKIWDVTFGTCLHTLEGHNREVVSIVFSNNGEHLASASGDKTVKIWDVTSGSCLHTLKGHSGWVTSVIYSNDGQQLASASSDKTVKIWDTTSGSCLHTLEGHNDWVTSVVFSNDGQRLASGSGDMTVKIWDATSGSCLHTLEGHNDWVISVVFSNDGQRLASGSRDMTVKISDATSSNFLHTLLQERILPGPINSRLYPPAFTPSNPNTLIEPTIPPTTQTSLLSSNLPKYGLSDDRSWILEGQERVLWLPPDYRPNSTNESKDVVVSGANFAFCSLSYRISFLRFHSTGWREKGDTLPR</sequence>
<feature type="repeat" description="WD" evidence="5">
    <location>
        <begin position="268"/>
        <end position="309"/>
    </location>
</feature>
<feature type="repeat" description="WD" evidence="5">
    <location>
        <begin position="436"/>
        <end position="477"/>
    </location>
</feature>
<dbReference type="SUPFAM" id="SSF50978">
    <property type="entry name" value="WD40 repeat-like"/>
    <property type="match status" value="1"/>
</dbReference>